<dbReference type="GO" id="GO:0006869">
    <property type="term" value="P:lipid transport"/>
    <property type="evidence" value="ECO:0007669"/>
    <property type="project" value="InterPro"/>
</dbReference>
<evidence type="ECO:0000256" key="2">
    <source>
        <dbReference type="ARBA" id="ARBA00023121"/>
    </source>
</evidence>
<dbReference type="Pfam" id="PF00234">
    <property type="entry name" value="Tryp_alpha_amyl"/>
    <property type="match status" value="1"/>
</dbReference>
<dbReference type="PANTHER" id="PTHR33214">
    <property type="entry name" value="BIFUNCTIONAL INHIBITOR/LIPID-TRANSFER PROTEIN/SEED STORAGE 2S ALBUMIN SUPERFAMILY PROTEIN"/>
    <property type="match status" value="1"/>
</dbReference>
<dbReference type="GO" id="GO:0008289">
    <property type="term" value="F:lipid binding"/>
    <property type="evidence" value="ECO:0007669"/>
    <property type="project" value="UniProtKB-KW"/>
</dbReference>
<dbReference type="Gene3D" id="1.10.110.10">
    <property type="entry name" value="Plant lipid-transfer and hydrophobic proteins"/>
    <property type="match status" value="1"/>
</dbReference>
<evidence type="ECO:0000259" key="4">
    <source>
        <dbReference type="Pfam" id="PF00234"/>
    </source>
</evidence>
<dbReference type="EMBL" id="JBCGBO010000002">
    <property type="protein sequence ID" value="KAK9223193.1"/>
    <property type="molecule type" value="Genomic_DNA"/>
</dbReference>
<feature type="signal peptide" evidence="3">
    <location>
        <begin position="1"/>
        <end position="24"/>
    </location>
</feature>
<proteinExistence type="predicted"/>
<sequence>MKISYAAICIVFVLLLSEAELSMGAMTCNPLELSPCASAITGANAPSAICCSKLKEQRICLCQYMKDPNLRKAALIYIPGLPLQKQNCTSLHLHHLISFLYSVPLLAEAELSMAVNGSYLELSASANDTPEKPPYQATFDITIAEALKHDTIYFLSNV</sequence>
<dbReference type="AlphaFoldDB" id="A0AAP0MTS3"/>
<dbReference type="Proteomes" id="UP001428341">
    <property type="component" value="Unassembled WGS sequence"/>
</dbReference>
<reference evidence="5 6" key="1">
    <citation type="submission" date="2024-05" db="EMBL/GenBank/DDBJ databases">
        <title>Haplotype-resolved chromosome-level genome assembly of Huyou (Citrus changshanensis).</title>
        <authorList>
            <person name="Miao C."/>
            <person name="Chen W."/>
            <person name="Wu Y."/>
            <person name="Wang L."/>
            <person name="Zhao S."/>
            <person name="Grierson D."/>
            <person name="Xu C."/>
            <person name="Chen K."/>
        </authorList>
    </citation>
    <scope>NUCLEOTIDE SEQUENCE [LARGE SCALE GENOMIC DNA]</scope>
    <source>
        <strain evidence="5">01-14</strain>
        <tissue evidence="5">Leaf</tissue>
    </source>
</reference>
<keyword evidence="1" id="KW-0813">Transport</keyword>
<keyword evidence="6" id="KW-1185">Reference proteome</keyword>
<evidence type="ECO:0000313" key="6">
    <source>
        <dbReference type="Proteomes" id="UP001428341"/>
    </source>
</evidence>
<feature type="chain" id="PRO_5042959317" description="Bifunctional inhibitor/plant lipid transfer protein/seed storage helical domain-containing protein" evidence="3">
    <location>
        <begin position="25"/>
        <end position="158"/>
    </location>
</feature>
<gene>
    <name evidence="5" type="ORF">WN944_011635</name>
</gene>
<keyword evidence="3" id="KW-0732">Signal</keyword>
<dbReference type="InterPro" id="IPR033872">
    <property type="entry name" value="nsLTP2"/>
</dbReference>
<dbReference type="PANTHER" id="PTHR33214:SF69">
    <property type="entry name" value="BIFUNCTIONAL INHIBITOR_LIPID-TRANSFER PROTEIN_SEED STORAGE 2S ALBUMIN SUPERFAMILY PROTEIN"/>
    <property type="match status" value="1"/>
</dbReference>
<dbReference type="SUPFAM" id="SSF47699">
    <property type="entry name" value="Bifunctional inhibitor/lipid-transfer protein/seed storage 2S albumin"/>
    <property type="match status" value="1"/>
</dbReference>
<feature type="domain" description="Bifunctional inhibitor/plant lipid transfer protein/seed storage helical" evidence="4">
    <location>
        <begin position="30"/>
        <end position="71"/>
    </location>
</feature>
<evidence type="ECO:0000313" key="5">
    <source>
        <dbReference type="EMBL" id="KAK9223193.1"/>
    </source>
</evidence>
<comment type="caution">
    <text evidence="5">The sequence shown here is derived from an EMBL/GenBank/DDBJ whole genome shotgun (WGS) entry which is preliminary data.</text>
</comment>
<dbReference type="InterPro" id="IPR016140">
    <property type="entry name" value="Bifunc_inhib/LTP/seed_store"/>
</dbReference>
<dbReference type="InterPro" id="IPR036312">
    <property type="entry name" value="Bifun_inhib/LTP/seed_sf"/>
</dbReference>
<keyword evidence="2" id="KW-0446">Lipid-binding</keyword>
<evidence type="ECO:0000256" key="3">
    <source>
        <dbReference type="SAM" id="SignalP"/>
    </source>
</evidence>
<dbReference type="CDD" id="cd01959">
    <property type="entry name" value="nsLTP2"/>
    <property type="match status" value="1"/>
</dbReference>
<accession>A0AAP0MTS3</accession>
<protein>
    <recommendedName>
        <fullName evidence="4">Bifunctional inhibitor/plant lipid transfer protein/seed storage helical domain-containing protein</fullName>
    </recommendedName>
</protein>
<name>A0AAP0MTS3_9ROSI</name>
<organism evidence="5 6">
    <name type="scientific">Citrus x changshan-huyou</name>
    <dbReference type="NCBI Taxonomy" id="2935761"/>
    <lineage>
        <taxon>Eukaryota</taxon>
        <taxon>Viridiplantae</taxon>
        <taxon>Streptophyta</taxon>
        <taxon>Embryophyta</taxon>
        <taxon>Tracheophyta</taxon>
        <taxon>Spermatophyta</taxon>
        <taxon>Magnoliopsida</taxon>
        <taxon>eudicotyledons</taxon>
        <taxon>Gunneridae</taxon>
        <taxon>Pentapetalae</taxon>
        <taxon>rosids</taxon>
        <taxon>malvids</taxon>
        <taxon>Sapindales</taxon>
        <taxon>Rutaceae</taxon>
        <taxon>Aurantioideae</taxon>
        <taxon>Citrus</taxon>
    </lineage>
</organism>
<evidence type="ECO:0000256" key="1">
    <source>
        <dbReference type="ARBA" id="ARBA00022448"/>
    </source>
</evidence>